<comment type="caution">
    <text evidence="8">The sequence shown here is derived from an EMBL/GenBank/DDBJ whole genome shotgun (WGS) entry which is preliminary data.</text>
</comment>
<evidence type="ECO:0000256" key="5">
    <source>
        <dbReference type="ARBA" id="ARBA00022989"/>
    </source>
</evidence>
<evidence type="ECO:0000256" key="3">
    <source>
        <dbReference type="ARBA" id="ARBA00022692"/>
    </source>
</evidence>
<evidence type="ECO:0000256" key="6">
    <source>
        <dbReference type="ARBA" id="ARBA00023128"/>
    </source>
</evidence>
<dbReference type="InterPro" id="IPR020164">
    <property type="entry name" value="Cyt_c_Oxase_assmbl_COX16"/>
</dbReference>
<accession>A0A250X9I9</accession>
<dbReference type="Proteomes" id="UP000232323">
    <property type="component" value="Unassembled WGS sequence"/>
</dbReference>
<comment type="subcellular location">
    <subcellularLocation>
        <location evidence="1">Mitochondrion inner membrane</location>
        <topology evidence="1">Single-pass membrane protein</topology>
    </subcellularLocation>
</comment>
<evidence type="ECO:0000256" key="4">
    <source>
        <dbReference type="ARBA" id="ARBA00022792"/>
    </source>
</evidence>
<evidence type="ECO:0000256" key="2">
    <source>
        <dbReference type="ARBA" id="ARBA00008370"/>
    </source>
</evidence>
<protein>
    <submittedName>
        <fullName evidence="8">Uncharacterized protein</fullName>
    </submittedName>
</protein>
<keyword evidence="3" id="KW-0812">Transmembrane</keyword>
<evidence type="ECO:0000256" key="1">
    <source>
        <dbReference type="ARBA" id="ARBA00004434"/>
    </source>
</evidence>
<organism evidence="8 9">
    <name type="scientific">Chlamydomonas eustigma</name>
    <dbReference type="NCBI Taxonomy" id="1157962"/>
    <lineage>
        <taxon>Eukaryota</taxon>
        <taxon>Viridiplantae</taxon>
        <taxon>Chlorophyta</taxon>
        <taxon>core chlorophytes</taxon>
        <taxon>Chlorophyceae</taxon>
        <taxon>CS clade</taxon>
        <taxon>Chlamydomonadales</taxon>
        <taxon>Chlamydomonadaceae</taxon>
        <taxon>Chlamydomonas</taxon>
    </lineage>
</organism>
<keyword evidence="5" id="KW-1133">Transmembrane helix</keyword>
<reference evidence="8 9" key="1">
    <citation type="submission" date="2017-08" db="EMBL/GenBank/DDBJ databases">
        <title>Acidophilic green algal genome provides insights into adaptation to an acidic environment.</title>
        <authorList>
            <person name="Hirooka S."/>
            <person name="Hirose Y."/>
            <person name="Kanesaki Y."/>
            <person name="Higuchi S."/>
            <person name="Fujiwara T."/>
            <person name="Onuma R."/>
            <person name="Era A."/>
            <person name="Ohbayashi R."/>
            <person name="Uzuka A."/>
            <person name="Nozaki H."/>
            <person name="Yoshikawa H."/>
            <person name="Miyagishima S.Y."/>
        </authorList>
    </citation>
    <scope>NUCLEOTIDE SEQUENCE [LARGE SCALE GENOMIC DNA]</scope>
    <source>
        <strain evidence="8 9">NIES-2499</strain>
    </source>
</reference>
<dbReference type="GO" id="GO:0005743">
    <property type="term" value="C:mitochondrial inner membrane"/>
    <property type="evidence" value="ECO:0007669"/>
    <property type="project" value="UniProtKB-SubCell"/>
</dbReference>
<dbReference type="OrthoDB" id="545740at2759"/>
<dbReference type="STRING" id="1157962.A0A250X9I9"/>
<dbReference type="AlphaFoldDB" id="A0A250X9I9"/>
<keyword evidence="6" id="KW-0496">Mitochondrion</keyword>
<name>A0A250X9I9_9CHLO</name>
<keyword evidence="9" id="KW-1185">Reference proteome</keyword>
<keyword evidence="4" id="KW-0999">Mitochondrion inner membrane</keyword>
<dbReference type="Pfam" id="PF14138">
    <property type="entry name" value="COX16"/>
    <property type="match status" value="1"/>
</dbReference>
<evidence type="ECO:0000313" key="9">
    <source>
        <dbReference type="Proteomes" id="UP000232323"/>
    </source>
</evidence>
<comment type="similarity">
    <text evidence="2">Belongs to the COX16 family.</text>
</comment>
<sequence length="105" mass="11982">MMAKTKASIVSQGLPFFAFIVASWYGLSSLVQNKRDLGSATRGLDSVEEMDPVERMRRRYRMSESDSKGSVPVSSLEDELENVHKSINIYDFDYKPVPRTDEEEE</sequence>
<gene>
    <name evidence="8" type="ORF">CEUSTIGMA_g7192.t1</name>
</gene>
<evidence type="ECO:0000313" key="8">
    <source>
        <dbReference type="EMBL" id="GAX79751.1"/>
    </source>
</evidence>
<dbReference type="EMBL" id="BEGY01000045">
    <property type="protein sequence ID" value="GAX79751.1"/>
    <property type="molecule type" value="Genomic_DNA"/>
</dbReference>
<evidence type="ECO:0000256" key="7">
    <source>
        <dbReference type="ARBA" id="ARBA00023136"/>
    </source>
</evidence>
<keyword evidence="7" id="KW-0472">Membrane</keyword>
<proteinExistence type="inferred from homology"/>